<feature type="domain" description="Heterokaryon incompatibility" evidence="1">
    <location>
        <begin position="98"/>
        <end position="254"/>
    </location>
</feature>
<evidence type="ECO:0000313" key="2">
    <source>
        <dbReference type="EMBL" id="KAK4207005.1"/>
    </source>
</evidence>
<dbReference type="Pfam" id="PF26639">
    <property type="entry name" value="Het-6_barrel"/>
    <property type="match status" value="1"/>
</dbReference>
<evidence type="ECO:0000259" key="1">
    <source>
        <dbReference type="Pfam" id="PF06985"/>
    </source>
</evidence>
<reference evidence="2" key="1">
    <citation type="journal article" date="2023" name="Mol. Phylogenet. Evol.">
        <title>Genome-scale phylogeny and comparative genomics of the fungal order Sordariales.</title>
        <authorList>
            <person name="Hensen N."/>
            <person name="Bonometti L."/>
            <person name="Westerberg I."/>
            <person name="Brannstrom I.O."/>
            <person name="Guillou S."/>
            <person name="Cros-Aarteil S."/>
            <person name="Calhoun S."/>
            <person name="Haridas S."/>
            <person name="Kuo A."/>
            <person name="Mondo S."/>
            <person name="Pangilinan J."/>
            <person name="Riley R."/>
            <person name="LaButti K."/>
            <person name="Andreopoulos B."/>
            <person name="Lipzen A."/>
            <person name="Chen C."/>
            <person name="Yan M."/>
            <person name="Daum C."/>
            <person name="Ng V."/>
            <person name="Clum A."/>
            <person name="Steindorff A."/>
            <person name="Ohm R.A."/>
            <person name="Martin F."/>
            <person name="Silar P."/>
            <person name="Natvig D.O."/>
            <person name="Lalanne C."/>
            <person name="Gautier V."/>
            <person name="Ament-Velasquez S.L."/>
            <person name="Kruys A."/>
            <person name="Hutchinson M.I."/>
            <person name="Powell A.J."/>
            <person name="Barry K."/>
            <person name="Miller A.N."/>
            <person name="Grigoriev I.V."/>
            <person name="Debuchy R."/>
            <person name="Gladieux P."/>
            <person name="Hiltunen Thoren M."/>
            <person name="Johannesson H."/>
        </authorList>
    </citation>
    <scope>NUCLEOTIDE SEQUENCE</scope>
    <source>
        <strain evidence="2">PSN293</strain>
    </source>
</reference>
<dbReference type="Proteomes" id="UP001301769">
    <property type="component" value="Unassembled WGS sequence"/>
</dbReference>
<accession>A0AAN6XWU0</accession>
<keyword evidence="3" id="KW-1185">Reference proteome</keyword>
<evidence type="ECO:0000313" key="3">
    <source>
        <dbReference type="Proteomes" id="UP001301769"/>
    </source>
</evidence>
<dbReference type="InterPro" id="IPR010730">
    <property type="entry name" value="HET"/>
</dbReference>
<dbReference type="PANTHER" id="PTHR24148:SF64">
    <property type="entry name" value="HETEROKARYON INCOMPATIBILITY DOMAIN-CONTAINING PROTEIN"/>
    <property type="match status" value="1"/>
</dbReference>
<dbReference type="PANTHER" id="PTHR24148">
    <property type="entry name" value="ANKYRIN REPEAT DOMAIN-CONTAINING PROTEIN 39 HOMOLOG-RELATED"/>
    <property type="match status" value="1"/>
</dbReference>
<reference evidence="2" key="2">
    <citation type="submission" date="2023-05" db="EMBL/GenBank/DDBJ databases">
        <authorList>
            <consortium name="Lawrence Berkeley National Laboratory"/>
            <person name="Steindorff A."/>
            <person name="Hensen N."/>
            <person name="Bonometti L."/>
            <person name="Westerberg I."/>
            <person name="Brannstrom I.O."/>
            <person name="Guillou S."/>
            <person name="Cros-Aarteil S."/>
            <person name="Calhoun S."/>
            <person name="Haridas S."/>
            <person name="Kuo A."/>
            <person name="Mondo S."/>
            <person name="Pangilinan J."/>
            <person name="Riley R."/>
            <person name="Labutti K."/>
            <person name="Andreopoulos B."/>
            <person name="Lipzen A."/>
            <person name="Chen C."/>
            <person name="Yanf M."/>
            <person name="Daum C."/>
            <person name="Ng V."/>
            <person name="Clum A."/>
            <person name="Ohm R."/>
            <person name="Martin F."/>
            <person name="Silar P."/>
            <person name="Natvig D."/>
            <person name="Lalanne C."/>
            <person name="Gautier V."/>
            <person name="Ament-Velasquez S.L."/>
            <person name="Kruys A."/>
            <person name="Hutchinson M.I."/>
            <person name="Powell A.J."/>
            <person name="Barry K."/>
            <person name="Miller A.N."/>
            <person name="Grigoriev I.V."/>
            <person name="Debuchy R."/>
            <person name="Gladieux P."/>
            <person name="Thoren M.H."/>
            <person name="Johannesson H."/>
        </authorList>
    </citation>
    <scope>NUCLEOTIDE SEQUENCE</scope>
    <source>
        <strain evidence="2">PSN293</strain>
    </source>
</reference>
<sequence>MNCYDHVGLRHPSFGTGRARKGPPRLQTTSFLYLTVNSILKDLTVPADNMDQQSQVYTYEELKSDQHIRLLNLSPGHKGDPLRCSIIQIELENIQVEYYAISYVWGAPVFSQTLQVRDETDQGNFQKVSITLSLDAALRDVRDATEARLLWADGVCINQSDLAEKARQIPLMTTIYSKASSVLVYTGPEADNSNLALDLIAQLQPYARGETAYTGSREFVTEWPGLPPFTDASWTALRRLWKRPWSGRAWIGQEFALNKGVLLFFGAPSVSWLEVFLSLPREIVGDNAIDPDPGQDDPHSSAQNYAGTLLGMLYLRSRILMRSLELSDEGISASLGLQDILQSCHHLSSTDPRDMIYAFMGISEDASSLDITIDYDKNTNPVQKLYCEVAAALLRRYGNLSLLSSVYSRNPHNLPSWVPDWSTFPDANRRLYKIPFYNASAGSRAHISIREDGKILTLRGALLDEITHVTEPIGTAMRADFASASANGGQSHLWLQEQIRRVQASPFYPTGQSRLSVLSKTLVGNSTQGGQESPDHVWEFGFQAVASQIAIMYALVKGYFAEQEVEGNKKMVVDMEAAAADPALGEVAYSLDWDFEESGVAPPYIELVWISAAQRCLGYTASGLVGLVPPHAEVGDMVVLFAGAKVPFVIRAVTDDDDGEGNNGLCYRLVGEAYVHGVMKGEAVRRDDRSFWGDIVLM</sequence>
<comment type="caution">
    <text evidence="2">The sequence shown here is derived from an EMBL/GenBank/DDBJ whole genome shotgun (WGS) entry which is preliminary data.</text>
</comment>
<name>A0AAN6XWU0_9PEZI</name>
<dbReference type="AlphaFoldDB" id="A0AAN6XWU0"/>
<dbReference type="InterPro" id="IPR052895">
    <property type="entry name" value="HetReg/Transcr_Mod"/>
</dbReference>
<proteinExistence type="predicted"/>
<dbReference type="EMBL" id="MU858328">
    <property type="protein sequence ID" value="KAK4207005.1"/>
    <property type="molecule type" value="Genomic_DNA"/>
</dbReference>
<gene>
    <name evidence="2" type="ORF">QBC37DRAFT_356031</name>
</gene>
<dbReference type="Pfam" id="PF06985">
    <property type="entry name" value="HET"/>
    <property type="match status" value="1"/>
</dbReference>
<protein>
    <submittedName>
        <fullName evidence="2">Heterokaryon incompatibility protein-domain-containing protein</fullName>
    </submittedName>
</protein>
<organism evidence="2 3">
    <name type="scientific">Rhypophila decipiens</name>
    <dbReference type="NCBI Taxonomy" id="261697"/>
    <lineage>
        <taxon>Eukaryota</taxon>
        <taxon>Fungi</taxon>
        <taxon>Dikarya</taxon>
        <taxon>Ascomycota</taxon>
        <taxon>Pezizomycotina</taxon>
        <taxon>Sordariomycetes</taxon>
        <taxon>Sordariomycetidae</taxon>
        <taxon>Sordariales</taxon>
        <taxon>Naviculisporaceae</taxon>
        <taxon>Rhypophila</taxon>
    </lineage>
</organism>